<dbReference type="SMR" id="A0A5M7C4B7"/>
<evidence type="ECO:0000256" key="1">
    <source>
        <dbReference type="ARBA" id="ARBA00007789"/>
    </source>
</evidence>
<protein>
    <submittedName>
        <fullName evidence="3">LLM class flavin-dependent oxidoreductase</fullName>
    </submittedName>
</protein>
<dbReference type="FunFam" id="3.20.20.30:FF:000002">
    <property type="entry name" value="LLM class flavin-dependent oxidoreductase"/>
    <property type="match status" value="1"/>
</dbReference>
<keyword evidence="4" id="KW-1185">Reference proteome</keyword>
<dbReference type="PANTHER" id="PTHR30137:SF6">
    <property type="entry name" value="LUCIFERASE-LIKE MONOOXYGENASE"/>
    <property type="match status" value="1"/>
</dbReference>
<feature type="domain" description="Luciferase-like" evidence="2">
    <location>
        <begin position="21"/>
        <end position="307"/>
    </location>
</feature>
<gene>
    <name evidence="3" type="ORF">F1721_09945</name>
</gene>
<evidence type="ECO:0000313" key="3">
    <source>
        <dbReference type="EMBL" id="KAA5835108.1"/>
    </source>
</evidence>
<dbReference type="Proteomes" id="UP000323946">
    <property type="component" value="Unassembled WGS sequence"/>
</dbReference>
<dbReference type="EMBL" id="VWPH01000004">
    <property type="protein sequence ID" value="KAA5835108.1"/>
    <property type="molecule type" value="Genomic_DNA"/>
</dbReference>
<dbReference type="Pfam" id="PF00296">
    <property type="entry name" value="Bac_luciferase"/>
    <property type="match status" value="1"/>
</dbReference>
<proteinExistence type="predicted"/>
<dbReference type="RefSeq" id="WP_150066304.1">
    <property type="nucleotide sequence ID" value="NZ_VWPH01000004.1"/>
</dbReference>
<dbReference type="GO" id="GO:0016705">
    <property type="term" value="F:oxidoreductase activity, acting on paired donors, with incorporation or reduction of molecular oxygen"/>
    <property type="evidence" value="ECO:0007669"/>
    <property type="project" value="InterPro"/>
</dbReference>
<dbReference type="InterPro" id="IPR011251">
    <property type="entry name" value="Luciferase-like_dom"/>
</dbReference>
<dbReference type="InterPro" id="IPR019949">
    <property type="entry name" value="CmoO-like"/>
</dbReference>
<dbReference type="Gene3D" id="3.20.20.30">
    <property type="entry name" value="Luciferase-like domain"/>
    <property type="match status" value="1"/>
</dbReference>
<dbReference type="OrthoDB" id="9780518at2"/>
<dbReference type="AlphaFoldDB" id="A0A5M7C4B7"/>
<comment type="similarity">
    <text evidence="1">To bacterial alkanal monooxygenase alpha and beta chains.</text>
</comment>
<evidence type="ECO:0000259" key="2">
    <source>
        <dbReference type="Pfam" id="PF00296"/>
    </source>
</evidence>
<name>A0A5M7C4B7_SACHI</name>
<dbReference type="SUPFAM" id="SSF51679">
    <property type="entry name" value="Bacterial luciferase-like"/>
    <property type="match status" value="1"/>
</dbReference>
<accession>A0A5M7C4B7</accession>
<dbReference type="GO" id="GO:0005829">
    <property type="term" value="C:cytosol"/>
    <property type="evidence" value="ECO:0007669"/>
    <property type="project" value="TreeGrafter"/>
</dbReference>
<reference evidence="3 4" key="1">
    <citation type="submission" date="2019-09" db="EMBL/GenBank/DDBJ databases">
        <title>Draft genome sequence of the thermophilic Saccharopolyspora hirsuta VKM Ac-666T.</title>
        <authorList>
            <person name="Lobastova T.G."/>
            <person name="Fokina V."/>
            <person name="Bragin E.Y."/>
            <person name="Shtratnikova V.Y."/>
            <person name="Starodumova I.P."/>
            <person name="Tarlachkov S.V."/>
            <person name="Donova M.V."/>
        </authorList>
    </citation>
    <scope>NUCLEOTIDE SEQUENCE [LARGE SCALE GENOMIC DNA]</scope>
    <source>
        <strain evidence="3 4">VKM Ac-666</strain>
    </source>
</reference>
<dbReference type="InterPro" id="IPR036661">
    <property type="entry name" value="Luciferase-like_sf"/>
</dbReference>
<dbReference type="PANTHER" id="PTHR30137">
    <property type="entry name" value="LUCIFERASE-LIKE MONOOXYGENASE"/>
    <property type="match status" value="1"/>
</dbReference>
<evidence type="ECO:0000313" key="4">
    <source>
        <dbReference type="Proteomes" id="UP000323946"/>
    </source>
</evidence>
<dbReference type="InterPro" id="IPR050766">
    <property type="entry name" value="Bact_Lucif_Oxidored"/>
</dbReference>
<dbReference type="NCBIfam" id="TIGR03558">
    <property type="entry name" value="oxido_grp_1"/>
    <property type="match status" value="1"/>
</dbReference>
<comment type="caution">
    <text evidence="3">The sequence shown here is derived from an EMBL/GenBank/DDBJ whole genome shotgun (WGS) entry which is preliminary data.</text>
</comment>
<sequence length="335" mass="35460">MTDSVALSLLELAPVERGASEAASVAAAREVARWADGAGLHRFWVAEHHNTGNIASSAPAVLLSAIGAATERIRLGSGGVMLPNHPPLVVAESFGTLAALFPGRVDLGVGRAPGTDPATAEALRRVPADRFDSEVDDLLGFLSGTFPSGHRYEHIRAVPEPTRPPQLWMLGSSVQSAQLAALLGLPYAFAHHFFGARGAAAALSAYRKEFRPSPALSSPYAMITVHVVCGEDDEHARWLAAPAVMSALGVGGGARTDPFAGPKEAAAQEWTDDERQRAEQLFAAQAIGGSEKVSGRLDELLAETGADELMLTNNVTDVDERIRSYARVLEIFAKR</sequence>
<organism evidence="3 4">
    <name type="scientific">Saccharopolyspora hirsuta</name>
    <dbReference type="NCBI Taxonomy" id="1837"/>
    <lineage>
        <taxon>Bacteria</taxon>
        <taxon>Bacillati</taxon>
        <taxon>Actinomycetota</taxon>
        <taxon>Actinomycetes</taxon>
        <taxon>Pseudonocardiales</taxon>
        <taxon>Pseudonocardiaceae</taxon>
        <taxon>Saccharopolyspora</taxon>
    </lineage>
</organism>